<gene>
    <name evidence="1" type="ORF">ACFOZ4_29430</name>
</gene>
<comment type="caution">
    <text evidence="1">The sequence shown here is derived from an EMBL/GenBank/DDBJ whole genome shotgun (WGS) entry which is preliminary data.</text>
</comment>
<keyword evidence="2" id="KW-1185">Reference proteome</keyword>
<proteinExistence type="predicted"/>
<sequence length="309" mass="33800">MHLLYLDESGGVEPPDGHPSATPAMIVLGVIVDADVLRSLTFAFMDFKREYFPARFPGEPSYDDILNEIKGARLLHQTRSNSRDSRRHADHARTGLLELVSRFGCQVVGRVWIKRPGERLDPDRTYTDSVWHIASQFSRYLERSSSLGFIYADGRSERQDRMLAHSIFTAKHGAVDDPCRRIPEVLAFADSRNHAGIQIADMLASMITLPIVTAAYGASPGTIHDSPRYAEVREKHGNALQAFPFRYFDETGRARGGIVVSDAVATRPSAMLFGASGFGAEVVSEGELEITIPVQAGAAATAGSVSPAR</sequence>
<reference evidence="2" key="1">
    <citation type="journal article" date="2019" name="Int. J. Syst. Evol. Microbiol.">
        <title>The Global Catalogue of Microorganisms (GCM) 10K type strain sequencing project: providing services to taxonomists for standard genome sequencing and annotation.</title>
        <authorList>
            <consortium name="The Broad Institute Genomics Platform"/>
            <consortium name="The Broad Institute Genome Sequencing Center for Infectious Disease"/>
            <person name="Wu L."/>
            <person name="Ma J."/>
        </authorList>
    </citation>
    <scope>NUCLEOTIDE SEQUENCE [LARGE SCALE GENOMIC DNA]</scope>
    <source>
        <strain evidence="2">CGMCC 4.7289</strain>
    </source>
</reference>
<accession>A0ABV8LWG7</accession>
<evidence type="ECO:0000313" key="1">
    <source>
        <dbReference type="EMBL" id="MFC4134751.1"/>
    </source>
</evidence>
<organism evidence="1 2">
    <name type="scientific">Hamadaea flava</name>
    <dbReference type="NCBI Taxonomy" id="1742688"/>
    <lineage>
        <taxon>Bacteria</taxon>
        <taxon>Bacillati</taxon>
        <taxon>Actinomycetota</taxon>
        <taxon>Actinomycetes</taxon>
        <taxon>Micromonosporales</taxon>
        <taxon>Micromonosporaceae</taxon>
        <taxon>Hamadaea</taxon>
    </lineage>
</organism>
<dbReference type="InterPro" id="IPR024524">
    <property type="entry name" value="DUF3800"/>
</dbReference>
<dbReference type="EMBL" id="JBHSAY010000015">
    <property type="protein sequence ID" value="MFC4134751.1"/>
    <property type="molecule type" value="Genomic_DNA"/>
</dbReference>
<evidence type="ECO:0000313" key="2">
    <source>
        <dbReference type="Proteomes" id="UP001595816"/>
    </source>
</evidence>
<dbReference type="RefSeq" id="WP_253761108.1">
    <property type="nucleotide sequence ID" value="NZ_JAMZDZ010000001.1"/>
</dbReference>
<dbReference type="Proteomes" id="UP001595816">
    <property type="component" value="Unassembled WGS sequence"/>
</dbReference>
<name>A0ABV8LWG7_9ACTN</name>
<dbReference type="Pfam" id="PF12686">
    <property type="entry name" value="DUF3800"/>
    <property type="match status" value="1"/>
</dbReference>
<protein>
    <submittedName>
        <fullName evidence="1">DUF3800 domain-containing protein</fullName>
    </submittedName>
</protein>